<dbReference type="Proteomes" id="UP001316803">
    <property type="component" value="Unassembled WGS sequence"/>
</dbReference>
<evidence type="ECO:0000256" key="1">
    <source>
        <dbReference type="SAM" id="MobiDB-lite"/>
    </source>
</evidence>
<comment type="caution">
    <text evidence="2">The sequence shown here is derived from an EMBL/GenBank/DDBJ whole genome shotgun (WGS) entry which is preliminary data.</text>
</comment>
<organism evidence="2 3">
    <name type="scientific">Knufia fluminis</name>
    <dbReference type="NCBI Taxonomy" id="191047"/>
    <lineage>
        <taxon>Eukaryota</taxon>
        <taxon>Fungi</taxon>
        <taxon>Dikarya</taxon>
        <taxon>Ascomycota</taxon>
        <taxon>Pezizomycotina</taxon>
        <taxon>Eurotiomycetes</taxon>
        <taxon>Chaetothyriomycetidae</taxon>
        <taxon>Chaetothyriales</taxon>
        <taxon>Trichomeriaceae</taxon>
        <taxon>Knufia</taxon>
    </lineage>
</organism>
<dbReference type="PANTHER" id="PTHR42085">
    <property type="entry name" value="F-BOX DOMAIN-CONTAINING PROTEIN"/>
    <property type="match status" value="1"/>
</dbReference>
<keyword evidence="3" id="KW-1185">Reference proteome</keyword>
<feature type="region of interest" description="Disordered" evidence="1">
    <location>
        <begin position="303"/>
        <end position="324"/>
    </location>
</feature>
<dbReference type="EMBL" id="JAKLMC020000040">
    <property type="protein sequence ID" value="KAK5949052.1"/>
    <property type="molecule type" value="Genomic_DNA"/>
</dbReference>
<proteinExistence type="predicted"/>
<evidence type="ECO:0000313" key="3">
    <source>
        <dbReference type="Proteomes" id="UP001316803"/>
    </source>
</evidence>
<gene>
    <name evidence="2" type="ORF">OHC33_009973</name>
</gene>
<reference evidence="2 3" key="1">
    <citation type="submission" date="2022-12" db="EMBL/GenBank/DDBJ databases">
        <title>Genomic features and morphological characterization of a novel Knufia sp. strain isolated from spacecraft assembly facility.</title>
        <authorList>
            <person name="Teixeira M."/>
            <person name="Chander A.M."/>
            <person name="Stajich J.E."/>
            <person name="Venkateswaran K."/>
        </authorList>
    </citation>
    <scope>NUCLEOTIDE SEQUENCE [LARGE SCALE GENOMIC DNA]</scope>
    <source>
        <strain evidence="2 3">FJI-L2-BK-P2</strain>
    </source>
</reference>
<feature type="compositionally biased region" description="Acidic residues" evidence="1">
    <location>
        <begin position="381"/>
        <end position="403"/>
    </location>
</feature>
<evidence type="ECO:0000313" key="2">
    <source>
        <dbReference type="EMBL" id="KAK5949052.1"/>
    </source>
</evidence>
<feature type="compositionally biased region" description="Basic and acidic residues" evidence="1">
    <location>
        <begin position="309"/>
        <end position="324"/>
    </location>
</feature>
<dbReference type="InterPro" id="IPR038883">
    <property type="entry name" value="AN11006-like"/>
</dbReference>
<dbReference type="AlphaFoldDB" id="A0AAN8I1H8"/>
<feature type="region of interest" description="Disordered" evidence="1">
    <location>
        <begin position="374"/>
        <end position="403"/>
    </location>
</feature>
<sequence length="403" mass="46442">MDQQETAGFTEAADVLKDGDLRHISSFTKSTHPQTQSPLFSRLPAEIRDEIYSYTFADYEDLDNLYDFDTCYRRPGYFGPRKTHTALLQTCQAIYNDCWFMPWTLARQTFFLAGAPRRPEKSTSTEQVARTVQLIEQLHPDVPERRKEIANVQVFAQLCELECGGPLSDVLDISLFRPKNITITVRHTDIWDWERNAPIAMFTSTWVWSCKFPSTVTNICFQLESLERKKEQVDNIMQQIQTGWYFTRADHVHMVPVAIGPTSKVWVGSSSWEGERWVRDEDDAEPGKIRYYIASLCFTPAKSDDDEDRVARDQQAMREGVDVPKEIARRSTLRTDRAFLTERQMELAGVTADTPASVALDMVPLYDELNEDPYTLSEQEYWSDQDSMSEGEDLLEEEEGENS</sequence>
<dbReference type="PANTHER" id="PTHR42085:SF1">
    <property type="entry name" value="F-BOX DOMAIN-CONTAINING PROTEIN"/>
    <property type="match status" value="1"/>
</dbReference>
<name>A0AAN8I1H8_9EURO</name>
<accession>A0AAN8I1H8</accession>
<protein>
    <submittedName>
        <fullName evidence="2">Uncharacterized protein</fullName>
    </submittedName>
</protein>